<sequence>MTDRFSVGALLKAQRDSMRRGDVSGDRPDRLAQLVLFGLPLVLAVVAWVRNFELADAGSVLAAFGLLAATLVALFVQLAAWRLRLNDRARNGYVEVERPAREAIDEATYHTLVGALVSGAGAVVTVIGSNSAGENKPVAGWLASLVVALGASLALHFIIIVNLVFDAYQTARDGADDHSRV</sequence>
<evidence type="ECO:0000313" key="2">
    <source>
        <dbReference type="EMBL" id="MFD1055405.1"/>
    </source>
</evidence>
<proteinExistence type="predicted"/>
<keyword evidence="1" id="KW-0472">Membrane</keyword>
<keyword evidence="3" id="KW-1185">Reference proteome</keyword>
<evidence type="ECO:0000313" key="3">
    <source>
        <dbReference type="Proteomes" id="UP001597046"/>
    </source>
</evidence>
<keyword evidence="1" id="KW-1133">Transmembrane helix</keyword>
<gene>
    <name evidence="2" type="ORF">ACFQ2V_13910</name>
</gene>
<reference evidence="3" key="1">
    <citation type="journal article" date="2019" name="Int. J. Syst. Evol. Microbiol.">
        <title>The Global Catalogue of Microorganisms (GCM) 10K type strain sequencing project: providing services to taxonomists for standard genome sequencing and annotation.</title>
        <authorList>
            <consortium name="The Broad Institute Genomics Platform"/>
            <consortium name="The Broad Institute Genome Sequencing Center for Infectious Disease"/>
            <person name="Wu L."/>
            <person name="Ma J."/>
        </authorList>
    </citation>
    <scope>NUCLEOTIDE SEQUENCE [LARGE SCALE GENOMIC DNA]</scope>
    <source>
        <strain evidence="3">CCUG 57508</strain>
    </source>
</reference>
<dbReference type="Proteomes" id="UP001597046">
    <property type="component" value="Unassembled WGS sequence"/>
</dbReference>
<feature type="transmembrane region" description="Helical" evidence="1">
    <location>
        <begin position="61"/>
        <end position="81"/>
    </location>
</feature>
<protein>
    <submittedName>
        <fullName evidence="2">Uncharacterized protein</fullName>
    </submittedName>
</protein>
<name>A0ABW3N1Z5_9MICO</name>
<accession>A0ABW3N1Z5</accession>
<feature type="transmembrane region" description="Helical" evidence="1">
    <location>
        <begin position="139"/>
        <end position="165"/>
    </location>
</feature>
<dbReference type="RefSeq" id="WP_386053426.1">
    <property type="nucleotide sequence ID" value="NZ_JBHTKH010000009.1"/>
</dbReference>
<keyword evidence="1" id="KW-0812">Transmembrane</keyword>
<dbReference type="EMBL" id="JBHTKH010000009">
    <property type="protein sequence ID" value="MFD1055405.1"/>
    <property type="molecule type" value="Genomic_DNA"/>
</dbReference>
<feature type="transmembrane region" description="Helical" evidence="1">
    <location>
        <begin position="31"/>
        <end position="49"/>
    </location>
</feature>
<comment type="caution">
    <text evidence="2">The sequence shown here is derived from an EMBL/GenBank/DDBJ whole genome shotgun (WGS) entry which is preliminary data.</text>
</comment>
<evidence type="ECO:0000256" key="1">
    <source>
        <dbReference type="SAM" id="Phobius"/>
    </source>
</evidence>
<feature type="transmembrane region" description="Helical" evidence="1">
    <location>
        <begin position="107"/>
        <end position="127"/>
    </location>
</feature>
<organism evidence="2 3">
    <name type="scientific">Terrabacter terrigena</name>
    <dbReference type="NCBI Taxonomy" id="574718"/>
    <lineage>
        <taxon>Bacteria</taxon>
        <taxon>Bacillati</taxon>
        <taxon>Actinomycetota</taxon>
        <taxon>Actinomycetes</taxon>
        <taxon>Micrococcales</taxon>
        <taxon>Intrasporangiaceae</taxon>
        <taxon>Terrabacter</taxon>
    </lineage>
</organism>